<dbReference type="OrthoDB" id="6039950at2759"/>
<dbReference type="PANTHER" id="PTHR10030:SF37">
    <property type="entry name" value="ALPHA-L-FUCOSIDASE-RELATED"/>
    <property type="match status" value="1"/>
</dbReference>
<evidence type="ECO:0000313" key="10">
    <source>
        <dbReference type="EMBL" id="KKY33973.1"/>
    </source>
</evidence>
<dbReference type="AlphaFoldDB" id="A0A0G2HFU3"/>
<dbReference type="EC" id="3.2.1.51" evidence="3"/>
<dbReference type="InterPro" id="IPR000933">
    <property type="entry name" value="Glyco_hydro_29"/>
</dbReference>
<comment type="function">
    <text evidence="1">Alpha-L-fucosidase is responsible for hydrolyzing the alpha-1,6-linked fucose joined to the reducing-end N-acetylglucosamine of the carbohydrate moieties of glycoproteins.</text>
</comment>
<feature type="signal peptide" evidence="8">
    <location>
        <begin position="1"/>
        <end position="28"/>
    </location>
</feature>
<keyword evidence="6" id="KW-0326">Glycosidase</keyword>
<dbReference type="EMBL" id="LCUC01000221">
    <property type="protein sequence ID" value="KKY33973.1"/>
    <property type="molecule type" value="Genomic_DNA"/>
</dbReference>
<feature type="domain" description="Glycoside hydrolase family 29 N-terminal" evidence="9">
    <location>
        <begin position="344"/>
        <end position="722"/>
    </location>
</feature>
<dbReference type="Pfam" id="PF01120">
    <property type="entry name" value="Alpha_L_fucos"/>
    <property type="match status" value="1"/>
</dbReference>
<reference evidence="10 11" key="2">
    <citation type="submission" date="2015-05" db="EMBL/GenBank/DDBJ databases">
        <authorList>
            <person name="Morales-Cruz A."/>
            <person name="Amrine K.C."/>
            <person name="Cantu D."/>
        </authorList>
    </citation>
    <scope>NUCLEOTIDE SEQUENCE [LARGE SCALE GENOMIC DNA]</scope>
    <source>
        <strain evidence="10">DA912</strain>
    </source>
</reference>
<evidence type="ECO:0000259" key="9">
    <source>
        <dbReference type="Pfam" id="PF01120"/>
    </source>
</evidence>
<evidence type="ECO:0000256" key="4">
    <source>
        <dbReference type="ARBA" id="ARBA00022729"/>
    </source>
</evidence>
<name>A0A0G2HFU3_9PEZI</name>
<dbReference type="InterPro" id="IPR017853">
    <property type="entry name" value="GH"/>
</dbReference>
<dbReference type="PRINTS" id="PR00741">
    <property type="entry name" value="GLHYDRLASE29"/>
</dbReference>
<protein>
    <recommendedName>
        <fullName evidence="3">alpha-L-fucosidase</fullName>
        <ecNumber evidence="3">3.2.1.51</ecNumber>
    </recommendedName>
</protein>
<keyword evidence="5" id="KW-0378">Hydrolase</keyword>
<keyword evidence="4 8" id="KW-0732">Signal</keyword>
<keyword evidence="11" id="KW-1185">Reference proteome</keyword>
<evidence type="ECO:0000256" key="2">
    <source>
        <dbReference type="ARBA" id="ARBA00007951"/>
    </source>
</evidence>
<evidence type="ECO:0000313" key="11">
    <source>
        <dbReference type="Proteomes" id="UP000034680"/>
    </source>
</evidence>
<evidence type="ECO:0000256" key="7">
    <source>
        <dbReference type="SAM" id="MobiDB-lite"/>
    </source>
</evidence>
<dbReference type="SMART" id="SM00812">
    <property type="entry name" value="Alpha_L_fucos"/>
    <property type="match status" value="1"/>
</dbReference>
<dbReference type="InterPro" id="IPR016286">
    <property type="entry name" value="FUC_metazoa-typ"/>
</dbReference>
<feature type="chain" id="PRO_5002545168" description="alpha-L-fucosidase" evidence="8">
    <location>
        <begin position="29"/>
        <end position="827"/>
    </location>
</feature>
<accession>A0A0G2HFU3</accession>
<dbReference type="Gene3D" id="3.20.20.80">
    <property type="entry name" value="Glycosidases"/>
    <property type="match status" value="1"/>
</dbReference>
<dbReference type="SUPFAM" id="SSF51445">
    <property type="entry name" value="(Trans)glycosidases"/>
    <property type="match status" value="1"/>
</dbReference>
<gene>
    <name evidence="10" type="ORF">UCDDA912_g06077</name>
</gene>
<dbReference type="GO" id="GO:0004560">
    <property type="term" value="F:alpha-L-fucosidase activity"/>
    <property type="evidence" value="ECO:0007669"/>
    <property type="project" value="UniProtKB-EC"/>
</dbReference>
<dbReference type="GO" id="GO:0016139">
    <property type="term" value="P:glycoside catabolic process"/>
    <property type="evidence" value="ECO:0007669"/>
    <property type="project" value="TreeGrafter"/>
</dbReference>
<evidence type="ECO:0000256" key="3">
    <source>
        <dbReference type="ARBA" id="ARBA00012662"/>
    </source>
</evidence>
<proteinExistence type="inferred from homology"/>
<evidence type="ECO:0000256" key="8">
    <source>
        <dbReference type="SAM" id="SignalP"/>
    </source>
</evidence>
<dbReference type="Proteomes" id="UP000034680">
    <property type="component" value="Unassembled WGS sequence"/>
</dbReference>
<feature type="region of interest" description="Disordered" evidence="7">
    <location>
        <begin position="107"/>
        <end position="126"/>
    </location>
</feature>
<evidence type="ECO:0000256" key="6">
    <source>
        <dbReference type="ARBA" id="ARBA00023295"/>
    </source>
</evidence>
<comment type="caution">
    <text evidence="10">The sequence shown here is derived from an EMBL/GenBank/DDBJ whole genome shotgun (WGS) entry which is preliminary data.</text>
</comment>
<evidence type="ECO:0000256" key="1">
    <source>
        <dbReference type="ARBA" id="ARBA00004071"/>
    </source>
</evidence>
<evidence type="ECO:0000256" key="5">
    <source>
        <dbReference type="ARBA" id="ARBA00022801"/>
    </source>
</evidence>
<organism evidence="10 11">
    <name type="scientific">Diaporthe ampelina</name>
    <dbReference type="NCBI Taxonomy" id="1214573"/>
    <lineage>
        <taxon>Eukaryota</taxon>
        <taxon>Fungi</taxon>
        <taxon>Dikarya</taxon>
        <taxon>Ascomycota</taxon>
        <taxon>Pezizomycotina</taxon>
        <taxon>Sordariomycetes</taxon>
        <taxon>Sordariomycetidae</taxon>
        <taxon>Diaporthales</taxon>
        <taxon>Diaporthaceae</taxon>
        <taxon>Diaporthe</taxon>
    </lineage>
</organism>
<reference evidence="10 11" key="1">
    <citation type="submission" date="2015-05" db="EMBL/GenBank/DDBJ databases">
        <title>Distinctive expansion of gene families associated with plant cell wall degradation and secondary metabolism in the genomes of grapevine trunk pathogens.</title>
        <authorList>
            <person name="Lawrence D.P."/>
            <person name="Travadon R."/>
            <person name="Rolshausen P.E."/>
            <person name="Baumgartner K."/>
        </authorList>
    </citation>
    <scope>NUCLEOTIDE SEQUENCE [LARGE SCALE GENOMIC DNA]</scope>
    <source>
        <strain evidence="10">DA912</strain>
    </source>
</reference>
<comment type="similarity">
    <text evidence="2">Belongs to the glycosyl hydrolase 29 family.</text>
</comment>
<dbReference type="PANTHER" id="PTHR10030">
    <property type="entry name" value="ALPHA-L-FUCOSIDASE"/>
    <property type="match status" value="1"/>
</dbReference>
<dbReference type="GO" id="GO:0006004">
    <property type="term" value="P:fucose metabolic process"/>
    <property type="evidence" value="ECO:0007669"/>
    <property type="project" value="InterPro"/>
</dbReference>
<sequence>MRQNSAGQYPRALAGLLCLASAALAAQSVPIDLTPYFNNKAFGTYPNETTFENTLNRSYPPLNHLAQDGIYTSKSTGVRYDFPSYTGPLQPDNVICSGQTIPVAVVPSTGNGTAGPGGSSSSSSSRPFSLSMLVANDARDAVASHELTYLYSDGTEAPAELRALSFFSWLTLTHGELISPFTWTPRGKDWNTSQIFEFTGYLDPTRTLEAVRLPVADNATVGRVHVFSMSLVVGDAPAGGGAAVEVQSVRPTQKWTEAGNQIVEITVNNAGGECVSGSGLAVSLEGLGVRTAETGSVRRLCPGDQKRVNVGVSGSANSTTVAVTLSGASINQTASFPGINIGFESFTADLDSLAKHESPEWFDNAKYGIFIHWGPYAVPGYGGVAPNETYAEWFWWYSNNHFAHADKSDSYGYRLETFGPDWNYDDGFPDFTAAAWDPKEWVDLFAEAGATYFVLTTKHHDGFALFDAGETTNRSSVNYGPKRDIVQELFDAAAAYQPTLKRGTYFSLPEWYNSDFGPYGFVQHDTVDSTSWVGIPATNPFTNLTEPYTGKLPIGDFVEDLMYPQMETLAYKYGSDIILKRQLLTSNLKVWCDAGTANKTAEFASEWWNWARDQDRQVVMNSRCGVAQASDFETPEYSTYSSAQRHKWESNQGMDPYSYGYNAQTPAESYMNASTIVYSLVDMVAKNGNLLLDIGPRADGTIVEAEVANLRQAGKWIHAHAEAVFNTTYWFVQTQIASPQEVRFTQTDEAFYVLFLELPDVADDGHVWVNATVPVLEGDTISMVGVNATGVNDLSWKTSPEGYLAIDVSAEALASEELGWVFKIAYA</sequence>
<dbReference type="InterPro" id="IPR057739">
    <property type="entry name" value="Glyco_hydro_29_N"/>
</dbReference>